<evidence type="ECO:0000313" key="1">
    <source>
        <dbReference type="EMBL" id="CAB4125538.1"/>
    </source>
</evidence>
<sequence length="66" mass="8040">MSMKGIRTKEEIRDLKRKDPFFAFRGMKKELTDEELYTIFSLLGLDEWEKQNMDMYMVDKILLEDE</sequence>
<dbReference type="EMBL" id="LR796189">
    <property type="protein sequence ID" value="CAB4125538.1"/>
    <property type="molecule type" value="Genomic_DNA"/>
</dbReference>
<proteinExistence type="predicted"/>
<protein>
    <submittedName>
        <fullName evidence="1">Uncharacterized protein</fullName>
    </submittedName>
</protein>
<gene>
    <name evidence="1" type="ORF">UFOVP53_163</name>
</gene>
<accession>A0A6J5KSS0</accession>
<name>A0A6J5KSS0_9CAUD</name>
<reference evidence="1" key="1">
    <citation type="submission" date="2020-04" db="EMBL/GenBank/DDBJ databases">
        <authorList>
            <person name="Chiriac C."/>
            <person name="Salcher M."/>
            <person name="Ghai R."/>
            <person name="Kavagutti S V."/>
        </authorList>
    </citation>
    <scope>NUCLEOTIDE SEQUENCE</scope>
</reference>
<organism evidence="1">
    <name type="scientific">uncultured Caudovirales phage</name>
    <dbReference type="NCBI Taxonomy" id="2100421"/>
    <lineage>
        <taxon>Viruses</taxon>
        <taxon>Duplodnaviria</taxon>
        <taxon>Heunggongvirae</taxon>
        <taxon>Uroviricota</taxon>
        <taxon>Caudoviricetes</taxon>
        <taxon>Peduoviridae</taxon>
        <taxon>Maltschvirus</taxon>
        <taxon>Maltschvirus maltsch</taxon>
    </lineage>
</organism>